<keyword evidence="2" id="KW-1185">Reference proteome</keyword>
<dbReference type="AlphaFoldDB" id="A0A8T4J3X9"/>
<dbReference type="Proteomes" id="UP000675554">
    <property type="component" value="Unassembled WGS sequence"/>
</dbReference>
<evidence type="ECO:0000313" key="2">
    <source>
        <dbReference type="Proteomes" id="UP000675554"/>
    </source>
</evidence>
<comment type="caution">
    <text evidence="1">The sequence shown here is derived from an EMBL/GenBank/DDBJ whole genome shotgun (WGS) entry which is preliminary data.</text>
</comment>
<protein>
    <submittedName>
        <fullName evidence="1">HSP90 family protein</fullName>
    </submittedName>
</protein>
<accession>A0A8T4J3X9</accession>
<gene>
    <name evidence="1" type="ORF">KDA82_41485</name>
</gene>
<organism evidence="1 2">
    <name type="scientific">Streptomyces daliensis</name>
    <dbReference type="NCBI Taxonomy" id="299421"/>
    <lineage>
        <taxon>Bacteria</taxon>
        <taxon>Bacillati</taxon>
        <taxon>Actinomycetota</taxon>
        <taxon>Actinomycetes</taxon>
        <taxon>Kitasatosporales</taxon>
        <taxon>Streptomycetaceae</taxon>
        <taxon>Streptomyces</taxon>
    </lineage>
</organism>
<sequence>TGPDGAQRPVTDRPAVWDRPYATPVARRVALAGHCTKVFGFSPLDTIDLDLHVAGVRGVAHVLPAATSPAHRAGHRVYLKGMLLTDRADNLLP</sequence>
<reference evidence="1" key="1">
    <citation type="submission" date="2021-04" db="EMBL/GenBank/DDBJ databases">
        <title>Sequencing of actinobacteria type strains.</title>
        <authorList>
            <person name="Nguyen G.-S."/>
            <person name="Wentzel A."/>
        </authorList>
    </citation>
    <scope>NUCLEOTIDE SEQUENCE</scope>
    <source>
        <strain evidence="1">DSM 42095</strain>
    </source>
</reference>
<proteinExistence type="predicted"/>
<feature type="non-terminal residue" evidence="1">
    <location>
        <position position="93"/>
    </location>
</feature>
<feature type="non-terminal residue" evidence="1">
    <location>
        <position position="1"/>
    </location>
</feature>
<name>A0A8T4J3X9_9ACTN</name>
<evidence type="ECO:0000313" key="1">
    <source>
        <dbReference type="EMBL" id="MBR7679296.1"/>
    </source>
</evidence>
<dbReference type="EMBL" id="JAGSMN010002515">
    <property type="protein sequence ID" value="MBR7679296.1"/>
    <property type="molecule type" value="Genomic_DNA"/>
</dbReference>